<dbReference type="HOGENOM" id="CLU_1208327_0_0_6"/>
<evidence type="ECO:0000256" key="1">
    <source>
        <dbReference type="SAM" id="Phobius"/>
    </source>
</evidence>
<evidence type="ECO:0000313" key="2">
    <source>
        <dbReference type="EMBL" id="AIT08792.1"/>
    </source>
</evidence>
<feature type="transmembrane region" description="Helical" evidence="1">
    <location>
        <begin position="6"/>
        <end position="22"/>
    </location>
</feature>
<keyword evidence="3" id="KW-1185">Reference proteome</keyword>
<dbReference type="EMBL" id="CP009574">
    <property type="protein sequence ID" value="AIT08792.1"/>
    <property type="molecule type" value="Genomic_DNA"/>
</dbReference>
<dbReference type="AlphaFoldDB" id="A0A097EMJ5"/>
<gene>
    <name evidence="2" type="ORF">LO80_01575</name>
</gene>
<name>A0A097EMJ5_9GAMM</name>
<accession>A0A097EMJ5</accession>
<keyword evidence="1" id="KW-1133">Transmembrane helix</keyword>
<dbReference type="Proteomes" id="UP000029672">
    <property type="component" value="Chromosome"/>
</dbReference>
<keyword evidence="1" id="KW-0812">Transmembrane</keyword>
<evidence type="ECO:0000313" key="3">
    <source>
        <dbReference type="Proteomes" id="UP000029672"/>
    </source>
</evidence>
<reference evidence="2 3" key="1">
    <citation type="submission" date="2014-10" db="EMBL/GenBank/DDBJ databases">
        <title>Whole genome sequence of Francisella endociliophora strain FSC1006, isolated from a laboratory culture of the marine ciliate Euplotes raikovi.</title>
        <authorList>
            <person name="Granberg M."/>
            <person name="Backman S."/>
            <person name="Lundmark E."/>
            <person name="Nilsson E."/>
            <person name="Karlsson E."/>
            <person name="Thelaus J."/>
            <person name="Ohrman C."/>
            <person name="Larkeryd A."/>
            <person name="Stenberg P."/>
        </authorList>
    </citation>
    <scope>NUCLEOTIDE SEQUENCE [LARGE SCALE GENOMIC DNA]</scope>
    <source>
        <strain evidence="2 3">FSC1006</strain>
    </source>
</reference>
<keyword evidence="1" id="KW-0472">Membrane</keyword>
<sequence>MTNIIYSIIATVIGGIIVYLIQTKLSTLKKEKETKLTKRKTIYFDLDATISFGEKDHNSIKREYFSNLGIDDEFIYSFHRLVTSYEKFNNNHRYVNCKQLSSKEIPFDDLFIDVKDLSNEYFEQQLQNQKYLVYKGEAKIINPPNSNPWIEIVAEKISEQKNICFYISRNDLIKDSKLTPLKNLINKQTKETFYVYILGQIKKSNNTDNYYIQPYNKNLRFISIPNYKS</sequence>
<organism evidence="2 3">
    <name type="scientific">Candidatus Francisella endociliophora</name>
    <dbReference type="NCBI Taxonomy" id="653937"/>
    <lineage>
        <taxon>Bacteria</taxon>
        <taxon>Pseudomonadati</taxon>
        <taxon>Pseudomonadota</taxon>
        <taxon>Gammaproteobacteria</taxon>
        <taxon>Thiotrichales</taxon>
        <taxon>Francisellaceae</taxon>
        <taxon>Francisella</taxon>
    </lineage>
</organism>
<dbReference type="RefSeq" id="WP_040007936.1">
    <property type="nucleotide sequence ID" value="NZ_CP009574.1"/>
</dbReference>
<dbReference type="KEGG" id="frf:LO80_01575"/>
<protein>
    <submittedName>
        <fullName evidence="2">Uncharacterized protein</fullName>
    </submittedName>
</protein>
<proteinExistence type="predicted"/>